<organism evidence="2 3">
    <name type="scientific">Owenia fusiformis</name>
    <name type="common">Polychaete worm</name>
    <dbReference type="NCBI Taxonomy" id="6347"/>
    <lineage>
        <taxon>Eukaryota</taxon>
        <taxon>Metazoa</taxon>
        <taxon>Spiralia</taxon>
        <taxon>Lophotrochozoa</taxon>
        <taxon>Annelida</taxon>
        <taxon>Polychaeta</taxon>
        <taxon>Sedentaria</taxon>
        <taxon>Canalipalpata</taxon>
        <taxon>Sabellida</taxon>
        <taxon>Oweniida</taxon>
        <taxon>Oweniidae</taxon>
        <taxon>Owenia</taxon>
    </lineage>
</organism>
<sequence>MSDRGLRTPDKLRAGLLSPSAHLRSTTPNSETSGKSNVSVRPWTAQPSRISGNATSKDALRSKSGVDHSRHRDSDDLALRSVQLSNILQDSRSWAVTELPEDLSNEEPEPIKELPFARKKTPLPLNPPQKNSFKKTDAFEAWVRGPEENSDEYDTDLEDDFPPEEVIIND</sequence>
<dbReference type="Proteomes" id="UP000749559">
    <property type="component" value="Unassembled WGS sequence"/>
</dbReference>
<name>A0A8S4NMQ2_OWEFU</name>
<evidence type="ECO:0000256" key="1">
    <source>
        <dbReference type="SAM" id="MobiDB-lite"/>
    </source>
</evidence>
<protein>
    <submittedName>
        <fullName evidence="2">Uncharacterized protein</fullName>
    </submittedName>
</protein>
<reference evidence="2" key="1">
    <citation type="submission" date="2022-03" db="EMBL/GenBank/DDBJ databases">
        <authorList>
            <person name="Martin C."/>
        </authorList>
    </citation>
    <scope>NUCLEOTIDE SEQUENCE</scope>
</reference>
<feature type="compositionally biased region" description="Basic and acidic residues" evidence="1">
    <location>
        <begin position="58"/>
        <end position="78"/>
    </location>
</feature>
<proteinExistence type="predicted"/>
<keyword evidence="3" id="KW-1185">Reference proteome</keyword>
<feature type="compositionally biased region" description="Basic and acidic residues" evidence="1">
    <location>
        <begin position="1"/>
        <end position="13"/>
    </location>
</feature>
<feature type="non-terminal residue" evidence="2">
    <location>
        <position position="1"/>
    </location>
</feature>
<evidence type="ECO:0000313" key="2">
    <source>
        <dbReference type="EMBL" id="CAH1782505.1"/>
    </source>
</evidence>
<feature type="compositionally biased region" description="Polar residues" evidence="1">
    <location>
        <begin position="23"/>
        <end position="56"/>
    </location>
</feature>
<comment type="caution">
    <text evidence="2">The sequence shown here is derived from an EMBL/GenBank/DDBJ whole genome shotgun (WGS) entry which is preliminary data.</text>
</comment>
<feature type="compositionally biased region" description="Acidic residues" evidence="1">
    <location>
        <begin position="148"/>
        <end position="163"/>
    </location>
</feature>
<accession>A0A8S4NMQ2</accession>
<evidence type="ECO:0000313" key="3">
    <source>
        <dbReference type="Proteomes" id="UP000749559"/>
    </source>
</evidence>
<gene>
    <name evidence="2" type="ORF">OFUS_LOCUS8947</name>
</gene>
<feature type="region of interest" description="Disordered" evidence="1">
    <location>
        <begin position="99"/>
        <end position="170"/>
    </location>
</feature>
<dbReference type="EMBL" id="CAIIXF020000005">
    <property type="protein sequence ID" value="CAH1782505.1"/>
    <property type="molecule type" value="Genomic_DNA"/>
</dbReference>
<feature type="region of interest" description="Disordered" evidence="1">
    <location>
        <begin position="1"/>
        <end position="78"/>
    </location>
</feature>
<feature type="compositionally biased region" description="Acidic residues" evidence="1">
    <location>
        <begin position="99"/>
        <end position="108"/>
    </location>
</feature>
<dbReference type="AlphaFoldDB" id="A0A8S4NMQ2"/>